<reference evidence="3" key="2">
    <citation type="submission" date="2022-04" db="EMBL/GenBank/DDBJ databases">
        <title>Complete Genome Sequence of Flavobacterium sediminilitoris YSM-43, Isolated from a Tidal Sediment.</title>
        <authorList>
            <person name="Lee P.A."/>
        </authorList>
    </citation>
    <scope>NUCLEOTIDE SEQUENCE</scope>
    <source>
        <strain evidence="3">YSM-43</strain>
    </source>
</reference>
<keyword evidence="2" id="KW-0732">Signal</keyword>
<dbReference type="RefSeq" id="WP_246914746.1">
    <property type="nucleotide sequence ID" value="NZ_CP090145.1"/>
</dbReference>
<protein>
    <recommendedName>
        <fullName evidence="5">LTXXQ motif family protein</fullName>
    </recommendedName>
</protein>
<evidence type="ECO:0000256" key="2">
    <source>
        <dbReference type="SAM" id="SignalP"/>
    </source>
</evidence>
<feature type="signal peptide" evidence="2">
    <location>
        <begin position="1"/>
        <end position="18"/>
    </location>
</feature>
<sequence length="143" mass="17047">MKKVFLTLVILVSTLAFSQSKENRKERMDSEKMAELHVKKMTLDLDLTEKQQKEIKPIFLEQAKKREAKRNELKMRKEKGEKLSSDERFEMKNKALDNQIEMKSKLKNILTPAQMEKWENNKKKRSNKAKKHAKRIKSDKDEK</sequence>
<feature type="region of interest" description="Disordered" evidence="1">
    <location>
        <begin position="106"/>
        <end position="143"/>
    </location>
</feature>
<evidence type="ECO:0008006" key="5">
    <source>
        <dbReference type="Google" id="ProtNLM"/>
    </source>
</evidence>
<evidence type="ECO:0000313" key="3">
    <source>
        <dbReference type="EMBL" id="UOX32216.1"/>
    </source>
</evidence>
<evidence type="ECO:0000256" key="1">
    <source>
        <dbReference type="SAM" id="MobiDB-lite"/>
    </source>
</evidence>
<feature type="region of interest" description="Disordered" evidence="1">
    <location>
        <begin position="70"/>
        <end position="89"/>
    </location>
</feature>
<gene>
    <name evidence="3" type="ORF">LXD69_09115</name>
</gene>
<accession>A0ABY4HH96</accession>
<reference evidence="3" key="1">
    <citation type="submission" date="2021-12" db="EMBL/GenBank/DDBJ databases">
        <authorList>
            <person name="Cha I.-T."/>
            <person name="Lee K.-E."/>
            <person name="Park S.-J."/>
        </authorList>
    </citation>
    <scope>NUCLEOTIDE SEQUENCE</scope>
    <source>
        <strain evidence="3">YSM-43</strain>
    </source>
</reference>
<keyword evidence="4" id="KW-1185">Reference proteome</keyword>
<evidence type="ECO:0000313" key="4">
    <source>
        <dbReference type="Proteomes" id="UP000830454"/>
    </source>
</evidence>
<name>A0ABY4HH96_9FLAO</name>
<feature type="compositionally biased region" description="Basic residues" evidence="1">
    <location>
        <begin position="122"/>
        <end position="135"/>
    </location>
</feature>
<dbReference type="Proteomes" id="UP000830454">
    <property type="component" value="Chromosome"/>
</dbReference>
<dbReference type="EMBL" id="CP090145">
    <property type="protein sequence ID" value="UOX32216.1"/>
    <property type="molecule type" value="Genomic_DNA"/>
</dbReference>
<dbReference type="Gene3D" id="1.20.120.1490">
    <property type="match status" value="1"/>
</dbReference>
<organism evidence="3 4">
    <name type="scientific">Flavobacterium sediminilitoris</name>
    <dbReference type="NCBI Taxonomy" id="2024526"/>
    <lineage>
        <taxon>Bacteria</taxon>
        <taxon>Pseudomonadati</taxon>
        <taxon>Bacteroidota</taxon>
        <taxon>Flavobacteriia</taxon>
        <taxon>Flavobacteriales</taxon>
        <taxon>Flavobacteriaceae</taxon>
        <taxon>Flavobacterium</taxon>
    </lineage>
</organism>
<proteinExistence type="predicted"/>
<feature type="chain" id="PRO_5045975045" description="LTXXQ motif family protein" evidence="2">
    <location>
        <begin position="19"/>
        <end position="143"/>
    </location>
</feature>